<name>A0A3A5HCQ1_9ACTN</name>
<sequence length="335" mass="36179">MRMLLGAVLSTAVLTGCSAPASPGPTAAPQPTAVPPELRLPDHPTSDVWRGLALVPADVEVVTLTDLDQVRARFGVPDLSSNDTMAERTAFWERAEREASLLTEGVLRPEASRLWLDHGISEDDVDWEVHFTGASGRGYVVAFRPDLDMKRVRSALQERSLRGARLLPEQHLLVKGAAEDGEPVWAADPVLPQLTDDQAESAYLRRGCVPVRTALGDDATYDDMEALLAKQDPHHLRPLEAFSVSFLGEIVTARLGGGRIDLLDRADLSEVWPRTDGDAPTFRDGYVGEPVDDPSTGRIGYQVTNPPAAAAVTLAELLPFAVCNDAVPIEEPTGL</sequence>
<dbReference type="OrthoDB" id="3764180at2"/>
<dbReference type="PROSITE" id="PS51257">
    <property type="entry name" value="PROKAR_LIPOPROTEIN"/>
    <property type="match status" value="1"/>
</dbReference>
<feature type="chain" id="PRO_5017226736" description="Lipoprotein" evidence="1">
    <location>
        <begin position="22"/>
        <end position="335"/>
    </location>
</feature>
<dbReference type="Proteomes" id="UP000276542">
    <property type="component" value="Unassembled WGS sequence"/>
</dbReference>
<feature type="signal peptide" evidence="1">
    <location>
        <begin position="1"/>
        <end position="21"/>
    </location>
</feature>
<evidence type="ECO:0000256" key="1">
    <source>
        <dbReference type="SAM" id="SignalP"/>
    </source>
</evidence>
<proteinExistence type="predicted"/>
<keyword evidence="1" id="KW-0732">Signal</keyword>
<accession>A0A3A5HCQ1</accession>
<dbReference type="RefSeq" id="WP_120059719.1">
    <property type="nucleotide sequence ID" value="NZ_QYRP01000002.1"/>
</dbReference>
<evidence type="ECO:0000313" key="3">
    <source>
        <dbReference type="Proteomes" id="UP000276542"/>
    </source>
</evidence>
<keyword evidence="3" id="KW-1185">Reference proteome</keyword>
<gene>
    <name evidence="2" type="ORF">D4739_05990</name>
</gene>
<protein>
    <recommendedName>
        <fullName evidence="4">Lipoprotein</fullName>
    </recommendedName>
</protein>
<reference evidence="3" key="1">
    <citation type="submission" date="2018-09" db="EMBL/GenBank/DDBJ databases">
        <authorList>
            <person name="Zhu H."/>
        </authorList>
    </citation>
    <scope>NUCLEOTIDE SEQUENCE [LARGE SCALE GENOMIC DNA]</scope>
    <source>
        <strain evidence="3">K1W22B-1</strain>
    </source>
</reference>
<dbReference type="AlphaFoldDB" id="A0A3A5HCQ1"/>
<comment type="caution">
    <text evidence="2">The sequence shown here is derived from an EMBL/GenBank/DDBJ whole genome shotgun (WGS) entry which is preliminary data.</text>
</comment>
<organism evidence="2 3">
    <name type="scientific">Nocardioides cavernaquae</name>
    <dbReference type="NCBI Taxonomy" id="2321396"/>
    <lineage>
        <taxon>Bacteria</taxon>
        <taxon>Bacillati</taxon>
        <taxon>Actinomycetota</taxon>
        <taxon>Actinomycetes</taxon>
        <taxon>Propionibacteriales</taxon>
        <taxon>Nocardioidaceae</taxon>
        <taxon>Nocardioides</taxon>
    </lineage>
</organism>
<evidence type="ECO:0000313" key="2">
    <source>
        <dbReference type="EMBL" id="RJS45820.1"/>
    </source>
</evidence>
<evidence type="ECO:0008006" key="4">
    <source>
        <dbReference type="Google" id="ProtNLM"/>
    </source>
</evidence>
<dbReference type="EMBL" id="QYRP01000002">
    <property type="protein sequence ID" value="RJS45820.1"/>
    <property type="molecule type" value="Genomic_DNA"/>
</dbReference>